<organism evidence="2 3">
    <name type="scientific">Mytilus galloprovincialis</name>
    <name type="common">Mediterranean mussel</name>
    <dbReference type="NCBI Taxonomy" id="29158"/>
    <lineage>
        <taxon>Eukaryota</taxon>
        <taxon>Metazoa</taxon>
        <taxon>Spiralia</taxon>
        <taxon>Lophotrochozoa</taxon>
        <taxon>Mollusca</taxon>
        <taxon>Bivalvia</taxon>
        <taxon>Autobranchia</taxon>
        <taxon>Pteriomorphia</taxon>
        <taxon>Mytilida</taxon>
        <taxon>Mytiloidea</taxon>
        <taxon>Mytilidae</taxon>
        <taxon>Mytilinae</taxon>
        <taxon>Mytilus</taxon>
    </lineage>
</organism>
<dbReference type="SUPFAM" id="SSF49899">
    <property type="entry name" value="Concanavalin A-like lectins/glucanases"/>
    <property type="match status" value="1"/>
</dbReference>
<dbReference type="Proteomes" id="UP000596742">
    <property type="component" value="Unassembled WGS sequence"/>
</dbReference>
<dbReference type="Gene3D" id="3.60.10.10">
    <property type="entry name" value="Endonuclease/exonuclease/phosphatase"/>
    <property type="match status" value="1"/>
</dbReference>
<comment type="caution">
    <text evidence="2">The sequence shown here is derived from an EMBL/GenBank/DDBJ whole genome shotgun (WGS) entry which is preliminary data.</text>
</comment>
<dbReference type="Pfam" id="PF14529">
    <property type="entry name" value="Exo_endo_phos_2"/>
    <property type="match status" value="1"/>
</dbReference>
<dbReference type="Pfam" id="PF07177">
    <property type="entry name" value="Neuralized"/>
    <property type="match status" value="1"/>
</dbReference>
<dbReference type="InterPro" id="IPR013320">
    <property type="entry name" value="ConA-like_dom_sf"/>
</dbReference>
<reference evidence="2" key="1">
    <citation type="submission" date="2018-11" db="EMBL/GenBank/DDBJ databases">
        <authorList>
            <person name="Alioto T."/>
            <person name="Alioto T."/>
        </authorList>
    </citation>
    <scope>NUCLEOTIDE SEQUENCE</scope>
</reference>
<protein>
    <recommendedName>
        <fullName evidence="1">NHR domain-containing protein</fullName>
    </recommendedName>
</protein>
<evidence type="ECO:0000313" key="2">
    <source>
        <dbReference type="EMBL" id="VDI03341.1"/>
    </source>
</evidence>
<gene>
    <name evidence="2" type="ORF">MGAL_10B068567</name>
</gene>
<evidence type="ECO:0000313" key="3">
    <source>
        <dbReference type="Proteomes" id="UP000596742"/>
    </source>
</evidence>
<dbReference type="SUPFAM" id="SSF56219">
    <property type="entry name" value="DNase I-like"/>
    <property type="match status" value="1"/>
</dbReference>
<dbReference type="InterPro" id="IPR005135">
    <property type="entry name" value="Endo/exonuclease/phosphatase"/>
</dbReference>
<sequence>MSDQFYDLFAGVTTNIPSDLTDIYMGLKSKESWMLFFNYLYKNGEKIGSYLSDLYTVQVGDKLGIMKASDNTLHFYLNGIDHGKAFPNLPEVVYGFVDIYGECCQVSIINKESATGAGAEAQVAIKKAPNFSGRPAEWNVRTGKAVDFKDTIPPTHMSRCHGGVAIVWKKQLDICITPLSDGNKRLQSIEIRGAQPLFVISVYLPCKGSTDSIEEFRECIDLLNEINAIYKDTHNILLGGDLNENPIHFTNSKKSNYLLEFIKEHNLVTKDLGPTFIHQNGYDPTCIDFFLYGKKYSSSIIKIIKLEDIPGTYPIITHCSKIEI</sequence>
<dbReference type="AlphaFoldDB" id="A0A8B6CD88"/>
<accession>A0A8B6CD88</accession>
<dbReference type="Gene3D" id="2.60.120.920">
    <property type="match status" value="1"/>
</dbReference>
<dbReference type="PANTHER" id="PTHR12429:SF14">
    <property type="entry name" value="NEURALIZED-LIKE PROTEIN 4"/>
    <property type="match status" value="1"/>
</dbReference>
<feature type="domain" description="NHR" evidence="1">
    <location>
        <begin position="1"/>
        <end position="111"/>
    </location>
</feature>
<name>A0A8B6CD88_MYTGA</name>
<dbReference type="PANTHER" id="PTHR12429">
    <property type="entry name" value="NEURALIZED"/>
    <property type="match status" value="1"/>
</dbReference>
<dbReference type="EMBL" id="UYJE01001582">
    <property type="protein sequence ID" value="VDI03341.1"/>
    <property type="molecule type" value="Genomic_DNA"/>
</dbReference>
<dbReference type="InterPro" id="IPR036691">
    <property type="entry name" value="Endo/exonu/phosph_ase_sf"/>
</dbReference>
<evidence type="ECO:0000259" key="1">
    <source>
        <dbReference type="PROSITE" id="PS51065"/>
    </source>
</evidence>
<dbReference type="PROSITE" id="PS51065">
    <property type="entry name" value="NHR"/>
    <property type="match status" value="1"/>
</dbReference>
<dbReference type="GO" id="GO:0061630">
    <property type="term" value="F:ubiquitin protein ligase activity"/>
    <property type="evidence" value="ECO:0007669"/>
    <property type="project" value="TreeGrafter"/>
</dbReference>
<dbReference type="InterPro" id="IPR006573">
    <property type="entry name" value="NHR_dom"/>
</dbReference>
<keyword evidence="3" id="KW-1185">Reference proteome</keyword>
<dbReference type="OrthoDB" id="7476844at2759"/>
<dbReference type="InterPro" id="IPR037962">
    <property type="entry name" value="Neuralized"/>
</dbReference>
<proteinExistence type="predicted"/>
<dbReference type="InterPro" id="IPR043136">
    <property type="entry name" value="B30.2/SPRY_sf"/>
</dbReference>